<protein>
    <submittedName>
        <fullName evidence="1">CehA/McbA family metallohydrolase</fullName>
    </submittedName>
</protein>
<dbReference type="EMBL" id="JAYWTM010000001">
    <property type="protein sequence ID" value="MEC5341214.1"/>
    <property type="molecule type" value="Genomic_DNA"/>
</dbReference>
<dbReference type="NCBIfam" id="NF038032">
    <property type="entry name" value="CehA_McbA_metalo"/>
    <property type="match status" value="1"/>
</dbReference>
<dbReference type="Gene3D" id="3.20.20.140">
    <property type="entry name" value="Metal-dependent hydrolases"/>
    <property type="match status" value="1"/>
</dbReference>
<dbReference type="PANTHER" id="PTHR42924">
    <property type="entry name" value="EXONUCLEASE"/>
    <property type="match status" value="1"/>
</dbReference>
<keyword evidence="2" id="KW-1185">Reference proteome</keyword>
<name>A0ABU6JKK8_9GAMM</name>
<evidence type="ECO:0000313" key="1">
    <source>
        <dbReference type="EMBL" id="MEC5341214.1"/>
    </source>
</evidence>
<dbReference type="SUPFAM" id="SSF89550">
    <property type="entry name" value="PHP domain-like"/>
    <property type="match status" value="1"/>
</dbReference>
<evidence type="ECO:0000313" key="2">
    <source>
        <dbReference type="Proteomes" id="UP001309705"/>
    </source>
</evidence>
<dbReference type="Proteomes" id="UP001309705">
    <property type="component" value="Unassembled WGS sequence"/>
</dbReference>
<dbReference type="InterPro" id="IPR052018">
    <property type="entry name" value="PHP_domain"/>
</dbReference>
<accession>A0ABU6JKK8</accession>
<gene>
    <name evidence="1" type="ORF">VSX58_01135</name>
</gene>
<dbReference type="InterPro" id="IPR016195">
    <property type="entry name" value="Pol/histidinol_Pase-like"/>
</dbReference>
<reference evidence="1 2" key="1">
    <citation type="journal article" date="2017" name="Int. J. Syst. Evol. Microbiol.">
        <title>Brenneria populi subsp. brevivirga subsp. nov. isolated from symptomatic bark of Populus x euramericana canker, and description of Brenneria populi subsp. populi subsp. nov.</title>
        <authorList>
            <person name="Zheng M.H."/>
            <person name="Piao C.G."/>
            <person name="Xue H."/>
            <person name="Guo M.W."/>
            <person name="Li Y."/>
        </authorList>
    </citation>
    <scope>NUCLEOTIDE SEQUENCE [LARGE SCALE GENOMIC DNA]</scope>
    <source>
        <strain evidence="1 2">D9-5</strain>
    </source>
</reference>
<dbReference type="PANTHER" id="PTHR42924:SF3">
    <property type="entry name" value="POLYMERASE_HISTIDINOL PHOSPHATASE N-TERMINAL DOMAIN-CONTAINING PROTEIN"/>
    <property type="match status" value="1"/>
</dbReference>
<organism evidence="1 2">
    <name type="scientific">Brenneria populi</name>
    <dbReference type="NCBI Taxonomy" id="1505588"/>
    <lineage>
        <taxon>Bacteria</taxon>
        <taxon>Pseudomonadati</taxon>
        <taxon>Pseudomonadota</taxon>
        <taxon>Gammaproteobacteria</taxon>
        <taxon>Enterobacterales</taxon>
        <taxon>Pectobacteriaceae</taxon>
        <taxon>Brenneria</taxon>
    </lineage>
</organism>
<dbReference type="RefSeq" id="WP_327616423.1">
    <property type="nucleotide sequence ID" value="NZ_JAYWTM010000001.1"/>
</dbReference>
<comment type="caution">
    <text evidence="1">The sequence shown here is derived from an EMBL/GenBank/DDBJ whole genome shotgun (WGS) entry which is preliminary data.</text>
</comment>
<sequence length="478" mass="53040">MMNFNGELGFGHQSFSFTVPAAAGGIALQGSTGKKGLIYAYLYDPQGRIRANILLEKQPKRLVIGRESASSGGFKGEIVAGEWRLHIYQLFGEMRNPDPLPYRIRIEFDAEPQSIGLPTVPALNTANRVVFDYGAVKRRETRWYRGDLHAHSVLSDGHNALDAVVDIVARQRLDFFFLTEHNLCHAELPLMDNALILPGIEVTTDLGHFNVHGPERGLDMNGLAYSSEALIARGLALAASGRGNISINHPMMKPWHWLYREMPLHRVNSLEVCCDPTWSTSPQSADDALQVLSAMWNAGWRITAVGGSDSHLTPDERNPNATEPSIYGDPATFVYAPELSGDAILRGLRQGRVYLERRCRLAFAINDGALLPGDSVGDDRVEYRLAVADTTRSYVAECVIDGECVGRYALGQEPVRFSADLRRRAWARVDIRRADGDGRGREFEALINPVYNRNAAVFGQPAAQTWGELLEMMNRHEI</sequence>
<proteinExistence type="predicted"/>